<feature type="domain" description="Metallo-beta-lactamase" evidence="1">
    <location>
        <begin position="58"/>
        <end position="245"/>
    </location>
</feature>
<proteinExistence type="predicted"/>
<evidence type="ECO:0000313" key="3">
    <source>
        <dbReference type="Proteomes" id="UP001575105"/>
    </source>
</evidence>
<dbReference type="InterPro" id="IPR001279">
    <property type="entry name" value="Metallo-B-lactamas"/>
</dbReference>
<dbReference type="InterPro" id="IPR036866">
    <property type="entry name" value="RibonucZ/Hydroxyglut_hydro"/>
</dbReference>
<organism evidence="2 3">
    <name type="scientific">Natronomicrosphaera hydrolytica</name>
    <dbReference type="NCBI Taxonomy" id="3242702"/>
    <lineage>
        <taxon>Bacteria</taxon>
        <taxon>Pseudomonadati</taxon>
        <taxon>Planctomycetota</taxon>
        <taxon>Phycisphaerae</taxon>
        <taxon>Phycisphaerales</taxon>
        <taxon>Phycisphaeraceae</taxon>
        <taxon>Natronomicrosphaera</taxon>
    </lineage>
</organism>
<dbReference type="RefSeq" id="WP_425345927.1">
    <property type="nucleotide sequence ID" value="NZ_JBGUBD010000006.1"/>
</dbReference>
<dbReference type="PANTHER" id="PTHR42663:SF6">
    <property type="entry name" value="HYDROLASE C777.06C-RELATED"/>
    <property type="match status" value="1"/>
</dbReference>
<evidence type="ECO:0000259" key="1">
    <source>
        <dbReference type="Pfam" id="PF12706"/>
    </source>
</evidence>
<sequence>MSIELLFLGTGTSAGIPMIGCDCEVCRSDDPRDQRSRCSILVRYPDAATDEDAAPPTRQLLIDTAPEIRLQAVHHRLDRLDGVLYTHAHADHIFGIDDLRRFNAVMRAPLDIYAEPGVIQTLQRMFPHIFASHKNVNPSFVANLITRPITVEQPLDLYGATWTPLRLMHGRLPIVGYHIDYHGRRVAYCTDVSTIPPETLPHVTDLDVLILDALRYRHHPTHLTVEQALDLINHLRPKQAYLTHIAHDIRHADLEDRLPDNVHLAYDNLHLTLTEPLASH</sequence>
<dbReference type="Proteomes" id="UP001575105">
    <property type="component" value="Unassembled WGS sequence"/>
</dbReference>
<protein>
    <submittedName>
        <fullName evidence="2">MBL fold metallo-hydrolase</fullName>
    </submittedName>
</protein>
<dbReference type="SUPFAM" id="SSF56281">
    <property type="entry name" value="Metallo-hydrolase/oxidoreductase"/>
    <property type="match status" value="1"/>
</dbReference>
<name>A0ABV4U5X3_9BACT</name>
<evidence type="ECO:0000313" key="2">
    <source>
        <dbReference type="EMBL" id="MFA9479010.1"/>
    </source>
</evidence>
<dbReference type="Pfam" id="PF12706">
    <property type="entry name" value="Lactamase_B_2"/>
    <property type="match status" value="1"/>
</dbReference>
<dbReference type="CDD" id="cd16279">
    <property type="entry name" value="metallo-hydrolase-like_MBL-fold"/>
    <property type="match status" value="1"/>
</dbReference>
<accession>A0ABV4U5X3</accession>
<reference evidence="2 3" key="1">
    <citation type="submission" date="2024-08" db="EMBL/GenBank/DDBJ databases">
        <title>Whole-genome sequencing of halo(alkali)philic microorganisms from hypersaline lakes.</title>
        <authorList>
            <person name="Sorokin D.Y."/>
            <person name="Merkel A.Y."/>
            <person name="Messina E."/>
            <person name="Yakimov M."/>
        </authorList>
    </citation>
    <scope>NUCLEOTIDE SEQUENCE [LARGE SCALE GENOMIC DNA]</scope>
    <source>
        <strain evidence="2 3">AB-hyl4</strain>
    </source>
</reference>
<dbReference type="PANTHER" id="PTHR42663">
    <property type="entry name" value="HYDROLASE C777.06C-RELATED-RELATED"/>
    <property type="match status" value="1"/>
</dbReference>
<dbReference type="Gene3D" id="3.60.15.10">
    <property type="entry name" value="Ribonuclease Z/Hydroxyacylglutathione hydrolase-like"/>
    <property type="match status" value="1"/>
</dbReference>
<comment type="caution">
    <text evidence="2">The sequence shown here is derived from an EMBL/GenBank/DDBJ whole genome shotgun (WGS) entry which is preliminary data.</text>
</comment>
<dbReference type="EMBL" id="JBGUBD010000006">
    <property type="protein sequence ID" value="MFA9479010.1"/>
    <property type="molecule type" value="Genomic_DNA"/>
</dbReference>
<gene>
    <name evidence="2" type="ORF">ACERK3_12010</name>
</gene>
<keyword evidence="3" id="KW-1185">Reference proteome</keyword>